<evidence type="ECO:0000313" key="3">
    <source>
        <dbReference type="Proteomes" id="UP000001880"/>
    </source>
</evidence>
<keyword evidence="3" id="KW-1185">Reference proteome</keyword>
<gene>
    <name evidence="2" type="ordered locus">Hoch_6270</name>
</gene>
<sequence length="213" mass="23094">MYTGTSNPNDNNSSGIYLTSTFHNATDPRPYGGGGGGSGTTVIVDDAGSGFTKYGPAAYWWDAWIGYGSHMWFTYVNGWTQSNYVRWQPNLPYTGNYTVYAFIPNNNATSQQARYRIYTSYRKFGFDAVKFVKQGAAESRGAAGSLTARPQRIAARPQPRSWSVERLLARGAPHAACRASRAACPSPNRTAQQRTPGAARAAGPMAVLGCARL</sequence>
<evidence type="ECO:0000256" key="1">
    <source>
        <dbReference type="SAM" id="MobiDB-lite"/>
    </source>
</evidence>
<dbReference type="RefSeq" id="WP_012831333.1">
    <property type="nucleotide sequence ID" value="NC_013440.1"/>
</dbReference>
<dbReference type="HOGENOM" id="CLU_1292897_0_0_7"/>
<reference evidence="2 3" key="1">
    <citation type="journal article" date="2010" name="Stand. Genomic Sci.">
        <title>Complete genome sequence of Haliangium ochraceum type strain (SMP-2).</title>
        <authorList>
            <consortium name="US DOE Joint Genome Institute (JGI-PGF)"/>
            <person name="Ivanova N."/>
            <person name="Daum C."/>
            <person name="Lang E."/>
            <person name="Abt B."/>
            <person name="Kopitz M."/>
            <person name="Saunders E."/>
            <person name="Lapidus A."/>
            <person name="Lucas S."/>
            <person name="Glavina Del Rio T."/>
            <person name="Nolan M."/>
            <person name="Tice H."/>
            <person name="Copeland A."/>
            <person name="Cheng J.F."/>
            <person name="Chen F."/>
            <person name="Bruce D."/>
            <person name="Goodwin L."/>
            <person name="Pitluck S."/>
            <person name="Mavromatis K."/>
            <person name="Pati A."/>
            <person name="Mikhailova N."/>
            <person name="Chen A."/>
            <person name="Palaniappan K."/>
            <person name="Land M."/>
            <person name="Hauser L."/>
            <person name="Chang Y.J."/>
            <person name="Jeffries C.D."/>
            <person name="Detter J.C."/>
            <person name="Brettin T."/>
            <person name="Rohde M."/>
            <person name="Goker M."/>
            <person name="Bristow J."/>
            <person name="Markowitz V."/>
            <person name="Eisen J.A."/>
            <person name="Hugenholtz P."/>
            <person name="Kyrpides N.C."/>
            <person name="Klenk H.P."/>
        </authorList>
    </citation>
    <scope>NUCLEOTIDE SEQUENCE [LARGE SCALE GENOMIC DNA]</scope>
    <source>
        <strain evidence="3">DSM 14365 / CIP 107738 / JCM 11303 / AJ 13395 / SMP-2</strain>
    </source>
</reference>
<dbReference type="AlphaFoldDB" id="D0LMQ4"/>
<proteinExistence type="predicted"/>
<organism evidence="2 3">
    <name type="scientific">Haliangium ochraceum (strain DSM 14365 / JCM 11303 / SMP-2)</name>
    <dbReference type="NCBI Taxonomy" id="502025"/>
    <lineage>
        <taxon>Bacteria</taxon>
        <taxon>Pseudomonadati</taxon>
        <taxon>Myxococcota</taxon>
        <taxon>Polyangia</taxon>
        <taxon>Haliangiales</taxon>
        <taxon>Kofleriaceae</taxon>
        <taxon>Haliangium</taxon>
    </lineage>
</organism>
<dbReference type="eggNOG" id="ENOG50317T6">
    <property type="taxonomic scope" value="Bacteria"/>
</dbReference>
<evidence type="ECO:0000313" key="2">
    <source>
        <dbReference type="EMBL" id="ACY18741.1"/>
    </source>
</evidence>
<dbReference type="EMBL" id="CP001804">
    <property type="protein sequence ID" value="ACY18741.1"/>
    <property type="molecule type" value="Genomic_DNA"/>
</dbReference>
<dbReference type="OrthoDB" id="9812621at2"/>
<protein>
    <submittedName>
        <fullName evidence="2">Uncharacterized protein</fullName>
    </submittedName>
</protein>
<dbReference type="KEGG" id="hoh:Hoch_6270"/>
<dbReference type="Proteomes" id="UP000001880">
    <property type="component" value="Chromosome"/>
</dbReference>
<name>D0LMQ4_HALO1</name>
<feature type="region of interest" description="Disordered" evidence="1">
    <location>
        <begin position="181"/>
        <end position="200"/>
    </location>
</feature>
<accession>D0LMQ4</accession>